<reference evidence="1 2" key="1">
    <citation type="submission" date="2010-04" db="EMBL/GenBank/DDBJ databases">
        <authorList>
            <person name="Qin X."/>
            <person name="Bachman B."/>
            <person name="Battles P."/>
            <person name="Bell A."/>
            <person name="Bess C."/>
            <person name="Bickham C."/>
            <person name="Chaboub L."/>
            <person name="Chen D."/>
            <person name="Coyle M."/>
            <person name="Deiros D.R."/>
            <person name="Dinh H."/>
            <person name="Forbes L."/>
            <person name="Fowler G."/>
            <person name="Francisco L."/>
            <person name="Fu Q."/>
            <person name="Gubbala S."/>
            <person name="Hale W."/>
            <person name="Han Y."/>
            <person name="Hemphill L."/>
            <person name="Highlander S.K."/>
            <person name="Hirani K."/>
            <person name="Hogues M."/>
            <person name="Jackson L."/>
            <person name="Jakkamsetti A."/>
            <person name="Javaid M."/>
            <person name="Jiang H."/>
            <person name="Korchina V."/>
            <person name="Kovar C."/>
            <person name="Lara F."/>
            <person name="Lee S."/>
            <person name="Mata R."/>
            <person name="Mathew T."/>
            <person name="Moen C."/>
            <person name="Morales K."/>
            <person name="Munidasa M."/>
            <person name="Nazareth L."/>
            <person name="Ngo R."/>
            <person name="Nguyen L."/>
            <person name="Okwuonu G."/>
            <person name="Ongeri F."/>
            <person name="Patil S."/>
            <person name="Petrosino J."/>
            <person name="Pham C."/>
            <person name="Pham P."/>
            <person name="Pu L.-L."/>
            <person name="Puazo M."/>
            <person name="Raj R."/>
            <person name="Reid J."/>
            <person name="Rouhana J."/>
            <person name="Saada N."/>
            <person name="Shang Y."/>
            <person name="Simmons D."/>
            <person name="Thornton R."/>
            <person name="Warren J."/>
            <person name="Weissenberger G."/>
            <person name="Zhang J."/>
            <person name="Zhang L."/>
            <person name="Zhou C."/>
            <person name="Zhu D."/>
            <person name="Muzny D."/>
            <person name="Worley K."/>
            <person name="Gibbs R."/>
        </authorList>
    </citation>
    <scope>NUCLEOTIDE SEQUENCE [LARGE SCALE GENOMIC DNA]</scope>
    <source>
        <strain evidence="1 2">ATCC 49957</strain>
    </source>
</reference>
<sequence length="117" mass="12266">LAARRQGGLQDGGGQRGQADLAHLRADAQQLLAQRLALGVGGGLQRRGQAGIQEIGQHHRAILLHAQLPQPVQRDAGGVQQQGEAERHWFIHVLGGAGGPAWPAAAPSFRDAAMRGV</sequence>
<comment type="caution">
    <text evidence="1">The sequence shown here is derived from an EMBL/GenBank/DDBJ whole genome shotgun (WGS) entry which is preliminary data.</text>
</comment>
<keyword evidence="2" id="KW-1185">Reference proteome</keyword>
<proteinExistence type="predicted"/>
<dbReference type="Proteomes" id="UP000005324">
    <property type="component" value="Unassembled WGS sequence"/>
</dbReference>
<dbReference type="AlphaFoldDB" id="D5RNG5"/>
<evidence type="ECO:0000313" key="2">
    <source>
        <dbReference type="Proteomes" id="UP000005324"/>
    </source>
</evidence>
<gene>
    <name evidence="1" type="ORF">HMPREF0731_2626</name>
</gene>
<evidence type="ECO:0000313" key="1">
    <source>
        <dbReference type="EMBL" id="EFH11153.1"/>
    </source>
</evidence>
<accession>D5RNG5</accession>
<feature type="non-terminal residue" evidence="1">
    <location>
        <position position="1"/>
    </location>
</feature>
<protein>
    <submittedName>
        <fullName evidence="1">Uncharacterized protein</fullName>
    </submittedName>
</protein>
<organism evidence="1 2">
    <name type="scientific">Pseudoroseomonas cervicalis ATCC 49957</name>
    <dbReference type="NCBI Taxonomy" id="525371"/>
    <lineage>
        <taxon>Bacteria</taxon>
        <taxon>Pseudomonadati</taxon>
        <taxon>Pseudomonadota</taxon>
        <taxon>Alphaproteobacteria</taxon>
        <taxon>Acetobacterales</taxon>
        <taxon>Roseomonadaceae</taxon>
        <taxon>Roseomonas</taxon>
    </lineage>
</organism>
<dbReference type="EMBL" id="ADVL01000481">
    <property type="protein sequence ID" value="EFH11153.1"/>
    <property type="molecule type" value="Genomic_DNA"/>
</dbReference>
<dbReference type="HOGENOM" id="CLU_2078118_0_0_5"/>
<name>D5RNG5_9PROT</name>